<evidence type="ECO:0000313" key="3">
    <source>
        <dbReference type="Proteomes" id="UP000741863"/>
    </source>
</evidence>
<evidence type="ECO:0008006" key="4">
    <source>
        <dbReference type="Google" id="ProtNLM"/>
    </source>
</evidence>
<feature type="signal peptide" evidence="1">
    <location>
        <begin position="1"/>
        <end position="26"/>
    </location>
</feature>
<sequence>MNILKPTKCIVLILGISLLMSCNSNSESNANIDDDIQRSEDDITGMVDKDSMVLSYGLYDDKEIIIDTYIDAKYDDEYNLTFEMGQYYPNDLEFKLLVFEDYIQKDFYTDEETVSSVDYTVKSNGIEKIDFKIYPDQQANEVSILNIISPNIQLQDIDEEFGYDSNTAYPIRRAVSQEVNKKEFDQNVEVNNIDEVNFDSFLSRSEGEFELINDADKGESLYLNLGNIYDRDVTYAVIALLDWKQVPLNGKDVLFTKVDKDKTGVLEIELPDDIDGNPSYQLIAFSYPYEIEEGNYDAADVYPTQRIFLK</sequence>
<dbReference type="EMBL" id="JAFBEC010000001">
    <property type="protein sequence ID" value="MBM7631078.1"/>
    <property type="molecule type" value="Genomic_DNA"/>
</dbReference>
<gene>
    <name evidence="2" type="ORF">JOD17_000169</name>
</gene>
<dbReference type="PROSITE" id="PS51257">
    <property type="entry name" value="PROKAR_LIPOPROTEIN"/>
    <property type="match status" value="1"/>
</dbReference>
<dbReference type="RefSeq" id="WP_204695272.1">
    <property type="nucleotide sequence ID" value="NZ_JAFBEC010000001.1"/>
</dbReference>
<reference evidence="2 3" key="1">
    <citation type="submission" date="2021-01" db="EMBL/GenBank/DDBJ databases">
        <title>Genomic Encyclopedia of Type Strains, Phase IV (KMG-IV): sequencing the most valuable type-strain genomes for metagenomic binning, comparative biology and taxonomic classification.</title>
        <authorList>
            <person name="Goeker M."/>
        </authorList>
    </citation>
    <scope>NUCLEOTIDE SEQUENCE [LARGE SCALE GENOMIC DNA]</scope>
    <source>
        <strain evidence="2 3">DSM 25540</strain>
    </source>
</reference>
<comment type="caution">
    <text evidence="2">The sequence shown here is derived from an EMBL/GenBank/DDBJ whole genome shotgun (WGS) entry which is preliminary data.</text>
</comment>
<evidence type="ECO:0000313" key="2">
    <source>
        <dbReference type="EMBL" id="MBM7631078.1"/>
    </source>
</evidence>
<dbReference type="Proteomes" id="UP000741863">
    <property type="component" value="Unassembled WGS sequence"/>
</dbReference>
<keyword evidence="1" id="KW-0732">Signal</keyword>
<name>A0ABS2P8D6_9BACL</name>
<keyword evidence="3" id="KW-1185">Reference proteome</keyword>
<accession>A0ABS2P8D6</accession>
<protein>
    <recommendedName>
        <fullName evidence="4">DUF4352 domain-containing protein</fullName>
    </recommendedName>
</protein>
<evidence type="ECO:0000256" key="1">
    <source>
        <dbReference type="SAM" id="SignalP"/>
    </source>
</evidence>
<feature type="chain" id="PRO_5045127207" description="DUF4352 domain-containing protein" evidence="1">
    <location>
        <begin position="27"/>
        <end position="310"/>
    </location>
</feature>
<proteinExistence type="predicted"/>
<organism evidence="2 3">
    <name type="scientific">Geomicrobium sediminis</name>
    <dbReference type="NCBI Taxonomy" id="1347788"/>
    <lineage>
        <taxon>Bacteria</taxon>
        <taxon>Bacillati</taxon>
        <taxon>Bacillota</taxon>
        <taxon>Bacilli</taxon>
        <taxon>Bacillales</taxon>
        <taxon>Geomicrobium</taxon>
    </lineage>
</organism>